<accession>A0ABS4I296</accession>
<dbReference type="Proteomes" id="UP001519344">
    <property type="component" value="Unassembled WGS sequence"/>
</dbReference>
<comment type="caution">
    <text evidence="1">The sequence shown here is derived from an EMBL/GenBank/DDBJ whole genome shotgun (WGS) entry which is preliminary data.</text>
</comment>
<dbReference type="EMBL" id="JAGGKV010000012">
    <property type="protein sequence ID" value="MBP1965041.1"/>
    <property type="molecule type" value="Genomic_DNA"/>
</dbReference>
<gene>
    <name evidence="1" type="ORF">J2Z65_004274</name>
</gene>
<dbReference type="RefSeq" id="WP_167051645.1">
    <property type="nucleotide sequence ID" value="NZ_JAAOZR010000001.1"/>
</dbReference>
<name>A0ABS4I296_9BACL</name>
<sequence length="75" mass="8038">MTSTMCDGAMGDECNVRGCESDRCDGAMSDGYDVRWGERGTTGRYLSEMGSFHALVGTTGSYLPSEAHFSADIVK</sequence>
<evidence type="ECO:0000313" key="2">
    <source>
        <dbReference type="Proteomes" id="UP001519344"/>
    </source>
</evidence>
<proteinExistence type="predicted"/>
<evidence type="ECO:0000313" key="1">
    <source>
        <dbReference type="EMBL" id="MBP1965041.1"/>
    </source>
</evidence>
<reference evidence="1 2" key="1">
    <citation type="submission" date="2021-03" db="EMBL/GenBank/DDBJ databases">
        <title>Genomic Encyclopedia of Type Strains, Phase IV (KMG-IV): sequencing the most valuable type-strain genomes for metagenomic binning, comparative biology and taxonomic classification.</title>
        <authorList>
            <person name="Goeker M."/>
        </authorList>
    </citation>
    <scope>NUCLEOTIDE SEQUENCE [LARGE SCALE GENOMIC DNA]</scope>
    <source>
        <strain evidence="1 2">DSM 24950</strain>
    </source>
</reference>
<keyword evidence="2" id="KW-1185">Reference proteome</keyword>
<protein>
    <submittedName>
        <fullName evidence="1">Uncharacterized protein</fullName>
    </submittedName>
</protein>
<organism evidence="1 2">
    <name type="scientific">Paenibacillus aceris</name>
    <dbReference type="NCBI Taxonomy" id="869555"/>
    <lineage>
        <taxon>Bacteria</taxon>
        <taxon>Bacillati</taxon>
        <taxon>Bacillota</taxon>
        <taxon>Bacilli</taxon>
        <taxon>Bacillales</taxon>
        <taxon>Paenibacillaceae</taxon>
        <taxon>Paenibacillus</taxon>
    </lineage>
</organism>